<evidence type="ECO:0000313" key="3">
    <source>
        <dbReference type="Proteomes" id="UP000003113"/>
    </source>
</evidence>
<accession>H0F6D3</accession>
<dbReference type="PATRIC" id="fig|477184.5.peg.2310"/>
<feature type="transmembrane region" description="Helical" evidence="1">
    <location>
        <begin position="63"/>
        <end position="82"/>
    </location>
</feature>
<sequence>MPTDAAPASRDPRGHRALRLGVGTALCLAISFGMDMPIPMVAPVLGVFLLASMNRPLSVKAGLGLALVAMLATGSGLALIPLLRYYPGAGVLLIALCLFLAFRHGLRGGNNLLSTFLIIGLTMISAAGTFDFGLAVTVIEALGKGLLLAALVLGVCHWLFPEPPGTPAPPPPPVLPPAEASRMALRAALVVLPAFLLALTDPLAYMPIILKAVSLGRQSCVTAAHGAAREIIGSTLLAGILAVLFWLGLRPFPSLWMYFLWMLLFALVVARKLYRLSPTPHPPSFWLNTLVTLIILLGQSVQDSIAGKDVYTAFAVRMGLFIAVTLYACLMLQLLEPRPRAPRRPGFFTRHPIGRLKRSPP</sequence>
<feature type="transmembrane region" description="Helical" evidence="1">
    <location>
        <begin position="89"/>
        <end position="106"/>
    </location>
</feature>
<reference evidence="2 3" key="1">
    <citation type="journal article" date="2012" name="J. Bacteriol.">
        <title>Genome sequence of the highly efficient arsenite-oxidizing bacterium Achromobacter arsenitoxydans SY8.</title>
        <authorList>
            <person name="Li X."/>
            <person name="Hu Y."/>
            <person name="Gong J."/>
            <person name="Lin Y."/>
            <person name="Johnstone L."/>
            <person name="Rensing C."/>
            <person name="Wang G."/>
        </authorList>
    </citation>
    <scope>NUCLEOTIDE SEQUENCE [LARGE SCALE GENOMIC DNA]</scope>
    <source>
        <strain evidence="2 3">SY8</strain>
    </source>
</reference>
<feature type="transmembrane region" description="Helical" evidence="1">
    <location>
        <begin position="231"/>
        <end position="249"/>
    </location>
</feature>
<feature type="transmembrane region" description="Helical" evidence="1">
    <location>
        <begin position="314"/>
        <end position="335"/>
    </location>
</feature>
<dbReference type="RefSeq" id="WP_008162221.1">
    <property type="nucleotide sequence ID" value="NZ_AGUF01000043.1"/>
</dbReference>
<comment type="caution">
    <text evidence="2">The sequence shown here is derived from an EMBL/GenBank/DDBJ whole genome shotgun (WGS) entry which is preliminary data.</text>
</comment>
<gene>
    <name evidence="2" type="ORF">KYC_11633</name>
</gene>
<feature type="transmembrane region" description="Helical" evidence="1">
    <location>
        <begin position="255"/>
        <end position="273"/>
    </location>
</feature>
<dbReference type="STRING" id="477184.KYC_11633"/>
<evidence type="ECO:0008006" key="4">
    <source>
        <dbReference type="Google" id="ProtNLM"/>
    </source>
</evidence>
<keyword evidence="1" id="KW-0812">Transmembrane</keyword>
<dbReference type="OrthoDB" id="8958423at2"/>
<dbReference type="AlphaFoldDB" id="H0F6D3"/>
<dbReference type="Proteomes" id="UP000003113">
    <property type="component" value="Unassembled WGS sequence"/>
</dbReference>
<dbReference type="eggNOG" id="ENOG502Z9YU">
    <property type="taxonomic scope" value="Bacteria"/>
</dbReference>
<feature type="transmembrane region" description="Helical" evidence="1">
    <location>
        <begin position="285"/>
        <end position="302"/>
    </location>
</feature>
<dbReference type="EMBL" id="AGUF01000043">
    <property type="protein sequence ID" value="EHK66105.1"/>
    <property type="molecule type" value="Genomic_DNA"/>
</dbReference>
<evidence type="ECO:0000256" key="1">
    <source>
        <dbReference type="SAM" id="Phobius"/>
    </source>
</evidence>
<feature type="transmembrane region" description="Helical" evidence="1">
    <location>
        <begin position="183"/>
        <end position="210"/>
    </location>
</feature>
<feature type="transmembrane region" description="Helical" evidence="1">
    <location>
        <begin position="112"/>
        <end position="134"/>
    </location>
</feature>
<keyword evidence="3" id="KW-1185">Reference proteome</keyword>
<dbReference type="InterPro" id="IPR022604">
    <property type="entry name" value="DUF2955"/>
</dbReference>
<keyword evidence="1" id="KW-0472">Membrane</keyword>
<feature type="transmembrane region" description="Helical" evidence="1">
    <location>
        <begin position="20"/>
        <end position="51"/>
    </location>
</feature>
<name>H0F6D3_9BURK</name>
<organism evidence="2 3">
    <name type="scientific">Achromobacter arsenitoxydans SY8</name>
    <dbReference type="NCBI Taxonomy" id="477184"/>
    <lineage>
        <taxon>Bacteria</taxon>
        <taxon>Pseudomonadati</taxon>
        <taxon>Pseudomonadota</taxon>
        <taxon>Betaproteobacteria</taxon>
        <taxon>Burkholderiales</taxon>
        <taxon>Alcaligenaceae</taxon>
        <taxon>Achromobacter</taxon>
    </lineage>
</organism>
<evidence type="ECO:0000313" key="2">
    <source>
        <dbReference type="EMBL" id="EHK66105.1"/>
    </source>
</evidence>
<proteinExistence type="predicted"/>
<keyword evidence="1" id="KW-1133">Transmembrane helix</keyword>
<dbReference type="Pfam" id="PF11168">
    <property type="entry name" value="DUF2955"/>
    <property type="match status" value="1"/>
</dbReference>
<protein>
    <recommendedName>
        <fullName evidence="4">DUF2955 domain-containing protein</fullName>
    </recommendedName>
</protein>